<evidence type="ECO:0000259" key="2">
    <source>
        <dbReference type="PROSITE" id="PS51782"/>
    </source>
</evidence>
<dbReference type="STRING" id="1618392.UW41_C0010G0032"/>
<evidence type="ECO:0000313" key="3">
    <source>
        <dbReference type="EMBL" id="KKT49193.1"/>
    </source>
</evidence>
<dbReference type="InterPro" id="IPR018392">
    <property type="entry name" value="LysM"/>
</dbReference>
<dbReference type="PANTHER" id="PTHR34700">
    <property type="entry name" value="POTASSIUM BINDING PROTEIN KBP"/>
    <property type="match status" value="1"/>
</dbReference>
<dbReference type="CDD" id="cd00118">
    <property type="entry name" value="LysM"/>
    <property type="match status" value="1"/>
</dbReference>
<dbReference type="Pfam" id="PF01476">
    <property type="entry name" value="LysM"/>
    <property type="match status" value="2"/>
</dbReference>
<dbReference type="SMART" id="SM00257">
    <property type="entry name" value="LysM"/>
    <property type="match status" value="2"/>
</dbReference>
<evidence type="ECO:0000313" key="4">
    <source>
        <dbReference type="Proteomes" id="UP000034172"/>
    </source>
</evidence>
<dbReference type="AlphaFoldDB" id="A0A0G1HR89"/>
<dbReference type="InterPro" id="IPR036779">
    <property type="entry name" value="LysM_dom_sf"/>
</dbReference>
<dbReference type="InterPro" id="IPR052196">
    <property type="entry name" value="Bact_Kbp"/>
</dbReference>
<feature type="domain" description="LysM" evidence="2">
    <location>
        <begin position="166"/>
        <end position="215"/>
    </location>
</feature>
<dbReference type="EMBL" id="LCIE01000010">
    <property type="protein sequence ID" value="KKT49193.1"/>
    <property type="molecule type" value="Genomic_DNA"/>
</dbReference>
<protein>
    <recommendedName>
        <fullName evidence="2">LysM domain-containing protein</fullName>
    </recommendedName>
</protein>
<dbReference type="Proteomes" id="UP000034172">
    <property type="component" value="Unassembled WGS sequence"/>
</dbReference>
<keyword evidence="1" id="KW-0472">Membrane</keyword>
<dbReference type="Gene3D" id="3.10.350.10">
    <property type="entry name" value="LysM domain"/>
    <property type="match status" value="2"/>
</dbReference>
<gene>
    <name evidence="3" type="ORF">UW41_C0010G0032</name>
</gene>
<feature type="domain" description="LysM" evidence="2">
    <location>
        <begin position="79"/>
        <end position="126"/>
    </location>
</feature>
<reference evidence="3 4" key="1">
    <citation type="journal article" date="2015" name="Nature">
        <title>rRNA introns, odd ribosomes, and small enigmatic genomes across a large radiation of phyla.</title>
        <authorList>
            <person name="Brown C.T."/>
            <person name="Hug L.A."/>
            <person name="Thomas B.C."/>
            <person name="Sharon I."/>
            <person name="Castelle C.J."/>
            <person name="Singh A."/>
            <person name="Wilkins M.J."/>
            <person name="Williams K.H."/>
            <person name="Banfield J.F."/>
        </authorList>
    </citation>
    <scope>NUCLEOTIDE SEQUENCE [LARGE SCALE GENOMIC DNA]</scope>
</reference>
<proteinExistence type="predicted"/>
<keyword evidence="1" id="KW-1133">Transmembrane helix</keyword>
<evidence type="ECO:0000256" key="1">
    <source>
        <dbReference type="SAM" id="Phobius"/>
    </source>
</evidence>
<dbReference type="PROSITE" id="PS51782">
    <property type="entry name" value="LYSM"/>
    <property type="match status" value="2"/>
</dbReference>
<dbReference type="SUPFAM" id="SSF54106">
    <property type="entry name" value="LysM domain"/>
    <property type="match status" value="2"/>
</dbReference>
<name>A0A0G1HR89_9BACT</name>
<sequence length="220" mass="24909">MKKGQSTEKRIKNILKFFKMNENAISTLMGAVVIVVIAGLIFNYFRTANLKTWQGILLNDQQTATTEKKDEPINDKLIATYKVVKGDDLWHISEKHYKSGYNYVDIMSENKITGKGVITAGMELRIPKVDPKKITVVETKKEIAISDKGNVIKAEVNPSGKPIEVGEYTTQKGDSYWKLAVRAYGDGFKWTKIYWANKKVFVNPDLIYSGVKITIPKLEQ</sequence>
<organism evidence="3 4">
    <name type="scientific">Candidatus Collierbacteria bacterium GW2011_GWC2_44_18</name>
    <dbReference type="NCBI Taxonomy" id="1618392"/>
    <lineage>
        <taxon>Bacteria</taxon>
        <taxon>Candidatus Collieribacteriota</taxon>
    </lineage>
</organism>
<accession>A0A0G1HR89</accession>
<keyword evidence="1" id="KW-0812">Transmembrane</keyword>
<comment type="caution">
    <text evidence="3">The sequence shown here is derived from an EMBL/GenBank/DDBJ whole genome shotgun (WGS) entry which is preliminary data.</text>
</comment>
<feature type="transmembrane region" description="Helical" evidence="1">
    <location>
        <begin position="21"/>
        <end position="45"/>
    </location>
</feature>
<dbReference type="PANTHER" id="PTHR34700:SF4">
    <property type="entry name" value="PHAGE-LIKE ELEMENT PBSX PROTEIN XKDP"/>
    <property type="match status" value="1"/>
</dbReference>